<evidence type="ECO:0000313" key="1">
    <source>
        <dbReference type="EMBL" id="MBK1884784.1"/>
    </source>
</evidence>
<dbReference type="Proteomes" id="UP000603141">
    <property type="component" value="Unassembled WGS sequence"/>
</dbReference>
<keyword evidence="2" id="KW-1185">Reference proteome</keyword>
<gene>
    <name evidence="1" type="ORF">JIN85_20410</name>
</gene>
<comment type="caution">
    <text evidence="1">The sequence shown here is derived from an EMBL/GenBank/DDBJ whole genome shotgun (WGS) entry which is preliminary data.</text>
</comment>
<sequence length="109" mass="12597">MKRVFLCAISVTVLALFAGVFDARLPKVFSELSLKESYERTASKLRENGFEKVEYSDYEVWSKKRFFGELEVKIYRYNEAVSDGCRSIATSYSGMIDRKRFVNQRGVSP</sequence>
<evidence type="ECO:0000313" key="2">
    <source>
        <dbReference type="Proteomes" id="UP000603141"/>
    </source>
</evidence>
<proteinExistence type="predicted"/>
<reference evidence="1" key="1">
    <citation type="submission" date="2021-01" db="EMBL/GenBank/DDBJ databases">
        <title>Modified the classification status of verrucomicrobia.</title>
        <authorList>
            <person name="Feng X."/>
        </authorList>
    </citation>
    <scope>NUCLEOTIDE SEQUENCE</scope>
    <source>
        <strain evidence="1">KCTC 22041</strain>
    </source>
</reference>
<dbReference type="AlphaFoldDB" id="A0A934SF82"/>
<dbReference type="RefSeq" id="WP_200274294.1">
    <property type="nucleotide sequence ID" value="NZ_JAENIJ010000106.1"/>
</dbReference>
<accession>A0A934SF82</accession>
<name>A0A934SF82_9BACT</name>
<organism evidence="1 2">
    <name type="scientific">Luteolibacter pohnpeiensis</name>
    <dbReference type="NCBI Taxonomy" id="454153"/>
    <lineage>
        <taxon>Bacteria</taxon>
        <taxon>Pseudomonadati</taxon>
        <taxon>Verrucomicrobiota</taxon>
        <taxon>Verrucomicrobiia</taxon>
        <taxon>Verrucomicrobiales</taxon>
        <taxon>Verrucomicrobiaceae</taxon>
        <taxon>Luteolibacter</taxon>
    </lineage>
</organism>
<protein>
    <submittedName>
        <fullName evidence="1">Uncharacterized protein</fullName>
    </submittedName>
</protein>
<dbReference type="EMBL" id="JAENIJ010000106">
    <property type="protein sequence ID" value="MBK1884784.1"/>
    <property type="molecule type" value="Genomic_DNA"/>
</dbReference>